<sequence length="79" mass="8465">MRLSITSVFSPLALINRTAASDKPSEPRLDRGDLTSSCSFLRVITRISGDPLRLQCHLEAASTNRSVGLILPAGSLTVL</sequence>
<name>A0A5B7I9L3_PORTR</name>
<evidence type="ECO:0000313" key="1">
    <source>
        <dbReference type="EMBL" id="MPC78875.1"/>
    </source>
</evidence>
<proteinExistence type="predicted"/>
<organism evidence="1 2">
    <name type="scientific">Portunus trituberculatus</name>
    <name type="common">Swimming crab</name>
    <name type="synonym">Neptunus trituberculatus</name>
    <dbReference type="NCBI Taxonomy" id="210409"/>
    <lineage>
        <taxon>Eukaryota</taxon>
        <taxon>Metazoa</taxon>
        <taxon>Ecdysozoa</taxon>
        <taxon>Arthropoda</taxon>
        <taxon>Crustacea</taxon>
        <taxon>Multicrustacea</taxon>
        <taxon>Malacostraca</taxon>
        <taxon>Eumalacostraca</taxon>
        <taxon>Eucarida</taxon>
        <taxon>Decapoda</taxon>
        <taxon>Pleocyemata</taxon>
        <taxon>Brachyura</taxon>
        <taxon>Eubrachyura</taxon>
        <taxon>Portunoidea</taxon>
        <taxon>Portunidae</taxon>
        <taxon>Portuninae</taxon>
        <taxon>Portunus</taxon>
    </lineage>
</organism>
<evidence type="ECO:0000313" key="2">
    <source>
        <dbReference type="Proteomes" id="UP000324222"/>
    </source>
</evidence>
<dbReference type="AlphaFoldDB" id="A0A5B7I9L3"/>
<keyword evidence="2" id="KW-1185">Reference proteome</keyword>
<accession>A0A5B7I9L3</accession>
<gene>
    <name evidence="1" type="ORF">E2C01_073377</name>
</gene>
<reference evidence="1 2" key="1">
    <citation type="submission" date="2019-05" db="EMBL/GenBank/DDBJ databases">
        <title>Another draft genome of Portunus trituberculatus and its Hox gene families provides insights of decapod evolution.</title>
        <authorList>
            <person name="Jeong J.-H."/>
            <person name="Song I."/>
            <person name="Kim S."/>
            <person name="Choi T."/>
            <person name="Kim D."/>
            <person name="Ryu S."/>
            <person name="Kim W."/>
        </authorList>
    </citation>
    <scope>NUCLEOTIDE SEQUENCE [LARGE SCALE GENOMIC DNA]</scope>
    <source>
        <tissue evidence="1">Muscle</tissue>
    </source>
</reference>
<dbReference type="Proteomes" id="UP000324222">
    <property type="component" value="Unassembled WGS sequence"/>
</dbReference>
<dbReference type="EMBL" id="VSRR010049596">
    <property type="protein sequence ID" value="MPC78875.1"/>
    <property type="molecule type" value="Genomic_DNA"/>
</dbReference>
<protein>
    <submittedName>
        <fullName evidence="1">Uncharacterized protein</fullName>
    </submittedName>
</protein>
<comment type="caution">
    <text evidence="1">The sequence shown here is derived from an EMBL/GenBank/DDBJ whole genome shotgun (WGS) entry which is preliminary data.</text>
</comment>